<dbReference type="GO" id="GO:0005886">
    <property type="term" value="C:plasma membrane"/>
    <property type="evidence" value="ECO:0007669"/>
    <property type="project" value="UniProtKB-SubCell"/>
</dbReference>
<accession>A0A1G5IE04</accession>
<evidence type="ECO:0000256" key="4">
    <source>
        <dbReference type="ARBA" id="ARBA00022475"/>
    </source>
</evidence>
<keyword evidence="6 9" id="KW-1133">Transmembrane helix</keyword>
<feature type="transmembrane region" description="Helical" evidence="9">
    <location>
        <begin position="20"/>
        <end position="43"/>
    </location>
</feature>
<evidence type="ECO:0000256" key="2">
    <source>
        <dbReference type="ARBA" id="ARBA00005540"/>
    </source>
</evidence>
<keyword evidence="11" id="KW-1185">Reference proteome</keyword>
<comment type="similarity">
    <text evidence="2 8">Belongs to the prokaryotic riboflavin transporter (P-RFT) (TC 2.A.87) family.</text>
</comment>
<dbReference type="InterPro" id="IPR024529">
    <property type="entry name" value="ECF_trnsprt_substrate-spec"/>
</dbReference>
<dbReference type="AlphaFoldDB" id="A0A1G5IE04"/>
<name>A0A1G5IE04_9FIRM</name>
<reference evidence="10 11" key="1">
    <citation type="submission" date="2016-10" db="EMBL/GenBank/DDBJ databases">
        <authorList>
            <person name="de Groot N.N."/>
        </authorList>
    </citation>
    <scope>NUCLEOTIDE SEQUENCE [LARGE SCALE GENOMIC DNA]</scope>
    <source>
        <strain evidence="10 11">DSM 18978</strain>
    </source>
</reference>
<evidence type="ECO:0000256" key="5">
    <source>
        <dbReference type="ARBA" id="ARBA00022692"/>
    </source>
</evidence>
<sequence length="204" mass="22319">MQKAIGYGRSKKRLTTVTLVKISILSVIAFLLMMLEFPIPLFPNFLKVDLSDVPALIGGFAIGPVAGVIIQLIKVFLFFITRTDTGGVGELANFIIGASYVLPAALIYHIKKDKKHAVMGAITGTLSMCFFGALANLYILIPFYSNFMPIDVIVEMGTVVNSNIVDVPSLVLYAITPFNFIKGSIITLVTLMIYKKISPILKNR</sequence>
<organism evidence="10 11">
    <name type="scientific">Alkaliphilus peptidifermentans DSM 18978</name>
    <dbReference type="NCBI Taxonomy" id="1120976"/>
    <lineage>
        <taxon>Bacteria</taxon>
        <taxon>Bacillati</taxon>
        <taxon>Bacillota</taxon>
        <taxon>Clostridia</taxon>
        <taxon>Peptostreptococcales</taxon>
        <taxon>Natronincolaceae</taxon>
        <taxon>Alkaliphilus</taxon>
    </lineage>
</organism>
<feature type="transmembrane region" description="Helical" evidence="9">
    <location>
        <begin position="170"/>
        <end position="194"/>
    </location>
</feature>
<dbReference type="Pfam" id="PF12822">
    <property type="entry name" value="ECF_trnsprt"/>
    <property type="match status" value="1"/>
</dbReference>
<comment type="subcellular location">
    <subcellularLocation>
        <location evidence="1">Cell membrane</location>
        <topology evidence="1">Multi-pass membrane protein</topology>
    </subcellularLocation>
</comment>
<keyword evidence="4 8" id="KW-1003">Cell membrane</keyword>
<dbReference type="STRING" id="1120976.SAMN03080606_02364"/>
<evidence type="ECO:0000313" key="10">
    <source>
        <dbReference type="EMBL" id="SCY74233.1"/>
    </source>
</evidence>
<dbReference type="PANTHER" id="PTHR38438">
    <property type="entry name" value="RIBOFLAVIN TRANSPORTER RIBU"/>
    <property type="match status" value="1"/>
</dbReference>
<feature type="transmembrane region" description="Helical" evidence="9">
    <location>
        <begin position="91"/>
        <end position="110"/>
    </location>
</feature>
<gene>
    <name evidence="10" type="ORF">SAMN03080606_02364</name>
</gene>
<evidence type="ECO:0000256" key="6">
    <source>
        <dbReference type="ARBA" id="ARBA00022989"/>
    </source>
</evidence>
<feature type="transmembrane region" description="Helical" evidence="9">
    <location>
        <begin position="55"/>
        <end position="79"/>
    </location>
</feature>
<dbReference type="EMBL" id="FMUS01000014">
    <property type="protein sequence ID" value="SCY74233.1"/>
    <property type="molecule type" value="Genomic_DNA"/>
</dbReference>
<feature type="transmembrane region" description="Helical" evidence="9">
    <location>
        <begin position="117"/>
        <end position="141"/>
    </location>
</feature>
<comment type="function">
    <text evidence="8">Probably a riboflavin-binding protein that interacts with the energy-coupling factor (ECF) ABC-transporter complex.</text>
</comment>
<keyword evidence="5 9" id="KW-0812">Transmembrane</keyword>
<keyword evidence="7 8" id="KW-0472">Membrane</keyword>
<dbReference type="Proteomes" id="UP000198636">
    <property type="component" value="Unassembled WGS sequence"/>
</dbReference>
<dbReference type="OrthoDB" id="9809216at2"/>
<dbReference type="PANTHER" id="PTHR38438:SF1">
    <property type="entry name" value="RIBOFLAVIN TRANSPORTER RIBU"/>
    <property type="match status" value="1"/>
</dbReference>
<proteinExistence type="inferred from homology"/>
<dbReference type="GO" id="GO:0032217">
    <property type="term" value="F:riboflavin transmembrane transporter activity"/>
    <property type="evidence" value="ECO:0007669"/>
    <property type="project" value="UniProtKB-UniRule"/>
</dbReference>
<dbReference type="InterPro" id="IPR025720">
    <property type="entry name" value="RibU"/>
</dbReference>
<evidence type="ECO:0000256" key="7">
    <source>
        <dbReference type="ARBA" id="ARBA00023136"/>
    </source>
</evidence>
<dbReference type="RefSeq" id="WP_091543559.1">
    <property type="nucleotide sequence ID" value="NZ_FMUS01000014.1"/>
</dbReference>
<evidence type="ECO:0000313" key="11">
    <source>
        <dbReference type="Proteomes" id="UP000198636"/>
    </source>
</evidence>
<keyword evidence="3 8" id="KW-0813">Transport</keyword>
<dbReference type="Gene3D" id="1.10.1760.20">
    <property type="match status" value="1"/>
</dbReference>
<dbReference type="PIRSF" id="PIRSF037778">
    <property type="entry name" value="UCP037778_transp_RibU"/>
    <property type="match status" value="1"/>
</dbReference>
<evidence type="ECO:0000256" key="1">
    <source>
        <dbReference type="ARBA" id="ARBA00004651"/>
    </source>
</evidence>
<evidence type="ECO:0000256" key="3">
    <source>
        <dbReference type="ARBA" id="ARBA00022448"/>
    </source>
</evidence>
<evidence type="ECO:0000256" key="8">
    <source>
        <dbReference type="PIRNR" id="PIRNR037778"/>
    </source>
</evidence>
<evidence type="ECO:0000256" key="9">
    <source>
        <dbReference type="SAM" id="Phobius"/>
    </source>
</evidence>
<protein>
    <recommendedName>
        <fullName evidence="8">Riboflavin transporter</fullName>
    </recommendedName>
</protein>